<evidence type="ECO:0000313" key="2">
    <source>
        <dbReference type="EMBL" id="CEM48732.1"/>
    </source>
</evidence>
<reference evidence="2" key="1">
    <citation type="submission" date="2014-11" db="EMBL/GenBank/DDBJ databases">
        <authorList>
            <person name="Otto D Thomas"/>
            <person name="Naeem Raeece"/>
        </authorList>
    </citation>
    <scope>NUCLEOTIDE SEQUENCE</scope>
</reference>
<dbReference type="EMBL" id="CDMZ01004133">
    <property type="protein sequence ID" value="CEM48732.1"/>
    <property type="molecule type" value="Genomic_DNA"/>
</dbReference>
<feature type="region of interest" description="Disordered" evidence="1">
    <location>
        <begin position="222"/>
        <end position="245"/>
    </location>
</feature>
<dbReference type="AlphaFoldDB" id="A0A0G4HW85"/>
<dbReference type="VEuPathDB" id="CryptoDB:Cvel_9004"/>
<organism evidence="2">
    <name type="scientific">Chromera velia CCMP2878</name>
    <dbReference type="NCBI Taxonomy" id="1169474"/>
    <lineage>
        <taxon>Eukaryota</taxon>
        <taxon>Sar</taxon>
        <taxon>Alveolata</taxon>
        <taxon>Colpodellida</taxon>
        <taxon>Chromeraceae</taxon>
        <taxon>Chromera</taxon>
    </lineage>
</organism>
<evidence type="ECO:0000256" key="1">
    <source>
        <dbReference type="SAM" id="MobiDB-lite"/>
    </source>
</evidence>
<accession>A0A0G4HW85</accession>
<name>A0A0G4HW85_9ALVE</name>
<proteinExistence type="predicted"/>
<sequence length="271" mass="29336">MSALGCFDWEDLARKRKVEEAVARHHVSLFQSALEITACSPRLGGSSLLTTEGLPSHLAALVRPSLFLRLSRQAGNFASRAFLSRSRSVKGIEGDIGLSDAEGEGRIWAEFLKTVSSLVDRESVQKGGLDGNAIEGALEQIVKATERFTAVSLGREPLTFVGAWRELLAASPDGGLPSSSVWAVCWRLLWAEGAADSPCALEKLTPLRDVLMESERAWREVKNPRIEGSTNGSSPEEASRMHAVRSATDSVASSAGQLVQILWDLKMYGGW</sequence>
<gene>
    <name evidence="2" type="ORF">Cvel_9004</name>
</gene>
<protein>
    <submittedName>
        <fullName evidence="2">Uncharacterized protein</fullName>
    </submittedName>
</protein>